<evidence type="ECO:0000313" key="3">
    <source>
        <dbReference type="Proteomes" id="UP000297245"/>
    </source>
</evidence>
<dbReference type="EMBL" id="ML179046">
    <property type="protein sequence ID" value="THV05863.1"/>
    <property type="molecule type" value="Genomic_DNA"/>
</dbReference>
<feature type="compositionally biased region" description="Basic and acidic residues" evidence="1">
    <location>
        <begin position="670"/>
        <end position="689"/>
    </location>
</feature>
<dbReference type="AlphaFoldDB" id="A0A4S8MRV5"/>
<keyword evidence="3" id="KW-1185">Reference proteome</keyword>
<gene>
    <name evidence="2" type="ORF">K435DRAFT_744526</name>
</gene>
<dbReference type="OrthoDB" id="3236156at2759"/>
<accession>A0A4S8MRV5</accession>
<feature type="region of interest" description="Disordered" evidence="1">
    <location>
        <begin position="652"/>
        <end position="689"/>
    </location>
</feature>
<evidence type="ECO:0000256" key="1">
    <source>
        <dbReference type="SAM" id="MobiDB-lite"/>
    </source>
</evidence>
<reference evidence="2 3" key="1">
    <citation type="journal article" date="2019" name="Nat. Ecol. Evol.">
        <title>Megaphylogeny resolves global patterns of mushroom evolution.</title>
        <authorList>
            <person name="Varga T."/>
            <person name="Krizsan K."/>
            <person name="Foldi C."/>
            <person name="Dima B."/>
            <person name="Sanchez-Garcia M."/>
            <person name="Sanchez-Ramirez S."/>
            <person name="Szollosi G.J."/>
            <person name="Szarkandi J.G."/>
            <person name="Papp V."/>
            <person name="Albert L."/>
            <person name="Andreopoulos W."/>
            <person name="Angelini C."/>
            <person name="Antonin V."/>
            <person name="Barry K.W."/>
            <person name="Bougher N.L."/>
            <person name="Buchanan P."/>
            <person name="Buyck B."/>
            <person name="Bense V."/>
            <person name="Catcheside P."/>
            <person name="Chovatia M."/>
            <person name="Cooper J."/>
            <person name="Damon W."/>
            <person name="Desjardin D."/>
            <person name="Finy P."/>
            <person name="Geml J."/>
            <person name="Haridas S."/>
            <person name="Hughes K."/>
            <person name="Justo A."/>
            <person name="Karasinski D."/>
            <person name="Kautmanova I."/>
            <person name="Kiss B."/>
            <person name="Kocsube S."/>
            <person name="Kotiranta H."/>
            <person name="LaButti K.M."/>
            <person name="Lechner B.E."/>
            <person name="Liimatainen K."/>
            <person name="Lipzen A."/>
            <person name="Lukacs Z."/>
            <person name="Mihaltcheva S."/>
            <person name="Morgado L.N."/>
            <person name="Niskanen T."/>
            <person name="Noordeloos M.E."/>
            <person name="Ohm R.A."/>
            <person name="Ortiz-Santana B."/>
            <person name="Ovrebo C."/>
            <person name="Racz N."/>
            <person name="Riley R."/>
            <person name="Savchenko A."/>
            <person name="Shiryaev A."/>
            <person name="Soop K."/>
            <person name="Spirin V."/>
            <person name="Szebenyi C."/>
            <person name="Tomsovsky M."/>
            <person name="Tulloss R.E."/>
            <person name="Uehling J."/>
            <person name="Grigoriev I.V."/>
            <person name="Vagvolgyi C."/>
            <person name="Papp T."/>
            <person name="Martin F.M."/>
            <person name="Miettinen O."/>
            <person name="Hibbett D.S."/>
            <person name="Nagy L.G."/>
        </authorList>
    </citation>
    <scope>NUCLEOTIDE SEQUENCE [LARGE SCALE GENOMIC DNA]</scope>
    <source>
        <strain evidence="2 3">CBS 962.96</strain>
    </source>
</reference>
<name>A0A4S8MRV5_DENBC</name>
<protein>
    <submittedName>
        <fullName evidence="2">Uncharacterized protein</fullName>
    </submittedName>
</protein>
<proteinExistence type="predicted"/>
<evidence type="ECO:0000313" key="2">
    <source>
        <dbReference type="EMBL" id="THV05863.1"/>
    </source>
</evidence>
<dbReference type="Proteomes" id="UP000297245">
    <property type="component" value="Unassembled WGS sequence"/>
</dbReference>
<feature type="compositionally biased region" description="Basic and acidic residues" evidence="1">
    <location>
        <begin position="652"/>
        <end position="663"/>
    </location>
</feature>
<sequence length="809" mass="92726">MQEYQVQIRALKARVNRIPDRLATTIRRVTCMFNKRANDLQTFYLKESGTIPDKARNVFLDLVALDEIPANKVVRVFKRIAGVFDIRVEGDVSRRSIGRIAKEGGNASKLQFIDTLTSAKGVTLSGDGTSHKNETYETKNATVIQEDNKRIQFFLGIKQAVNHTSKTQLDGWIELIEECYHLAYESGLCSEDDARKFWNLVTGFHSDHAEDQKKLFRLLKEWKVRCERELRGEGVVKRMTDLEYVVLIFKCTEEAIRQSGGPIAWDTMSPEARAIRIQAMRTQLVRDIGQADFEKLSDEKKRDVDFLLWAGCCMHKEMNAFKGRCVGMEEFWSKNGLEGPKKMYNRDNAATVQLSESSTPAARRAEDVTKGGAVKVASLCGAVFRHKDRKRGQQDTLRFFFDNELGFSHAEACAVLITYHDLFIQFLTYVKENKAPPRKLNHMEQNVFDGLHCIQTRHEICAITLYWLAVSVPYMREIRGPYRENDNVLKLGELHKRVISFIDKLIDNPNLLIGNDASYENGSFDGQPWERPEAFYAVHRYIPELPHLSGVLVAFLKAARETWLRFTSEYAEDGAISKATPEQIERAWMESTNDLCEGNFAEFRQSSRRNPTLSISQYNSRKMFKINGTSEFIRSLSPEMRRFLRKITREQDASGANRAEKLKLASHRRQVAEENMKKDQAKKDKKKAENDAIDAVEPLLTITDFDHACSLPVRSNGYLTVAALDMQLKWHQKNGVPGTVPKNKSGWGKGRDGKIQLLRTVIDKYIEWKNSTLTESSNDVSEDEIDMEFEVTVDDLNKEGYDSEEEYYQ</sequence>
<organism evidence="2 3">
    <name type="scientific">Dendrothele bispora (strain CBS 962.96)</name>
    <dbReference type="NCBI Taxonomy" id="1314807"/>
    <lineage>
        <taxon>Eukaryota</taxon>
        <taxon>Fungi</taxon>
        <taxon>Dikarya</taxon>
        <taxon>Basidiomycota</taxon>
        <taxon>Agaricomycotina</taxon>
        <taxon>Agaricomycetes</taxon>
        <taxon>Agaricomycetidae</taxon>
        <taxon>Agaricales</taxon>
        <taxon>Agaricales incertae sedis</taxon>
        <taxon>Dendrothele</taxon>
    </lineage>
</organism>